<dbReference type="Pfam" id="PF20694">
    <property type="entry name" value="TRADD-like_N"/>
    <property type="match status" value="1"/>
</dbReference>
<accession>A0ABX1PFB6</accession>
<dbReference type="InterPro" id="IPR051082">
    <property type="entry name" value="Pentapeptide-BTB/POZ_domain"/>
</dbReference>
<name>A0ABX1PFB6_9CYAN</name>
<dbReference type="EMBL" id="QMEB01000369">
    <property type="protein sequence ID" value="NMG22999.1"/>
    <property type="molecule type" value="Genomic_DNA"/>
</dbReference>
<feature type="domain" description="TRADD-like N-terminal" evidence="1">
    <location>
        <begin position="140"/>
        <end position="202"/>
    </location>
</feature>
<protein>
    <submittedName>
        <fullName evidence="2">Pentapeptide repeat-containing protein</fullName>
    </submittedName>
</protein>
<comment type="caution">
    <text evidence="2">The sequence shown here is derived from an EMBL/GenBank/DDBJ whole genome shotgun (WGS) entry which is preliminary data.</text>
</comment>
<keyword evidence="3" id="KW-1185">Reference proteome</keyword>
<evidence type="ECO:0000259" key="1">
    <source>
        <dbReference type="Pfam" id="PF20694"/>
    </source>
</evidence>
<dbReference type="InterPro" id="IPR001646">
    <property type="entry name" value="5peptide_repeat"/>
</dbReference>
<sequence length="381" mass="42337">MTDPSQNRKKKKITIIASSQGVERAENALIRLGFDSKSNFAQSQLLARNTVTKFFQREPIQLDSFKRICEALELEWGEIAEIPSEEEQSKRIERKYSTSLETNEEVGQMQTLRRQVTVIDTQSKIIKAEIILKGDINSVHNFKIIQLILQEHSGDTITITDIQEGSIRLIVEGSQEDIERLVSRIKSGELTEVNGFPVEDAQILSEISDDDENNELEDKWRLVQEIVSQRVKDRKLIGADLSDADLSDADLSGADLSDADLNGADLSDADLSGADLSGANLSGAIINKETRIDRKWRLIWEIVNHAAVDRDLSNANLSGANLSGANLSGANLSEANLISANLSEANLSEANLSRANLSLAYLKGAIINKETRIDRKWRLIW</sequence>
<evidence type="ECO:0000313" key="2">
    <source>
        <dbReference type="EMBL" id="NMG22999.1"/>
    </source>
</evidence>
<proteinExistence type="predicted"/>
<evidence type="ECO:0000313" key="3">
    <source>
        <dbReference type="Proteomes" id="UP000718564"/>
    </source>
</evidence>
<dbReference type="RefSeq" id="WP_169158168.1">
    <property type="nucleotide sequence ID" value="NZ_CAWPJE010000393.1"/>
</dbReference>
<dbReference type="Pfam" id="PF00805">
    <property type="entry name" value="Pentapeptide"/>
    <property type="match status" value="2"/>
</dbReference>
<dbReference type="PANTHER" id="PTHR14136:SF17">
    <property type="entry name" value="BTB_POZ DOMAIN-CONTAINING PROTEIN KCTD9"/>
    <property type="match status" value="1"/>
</dbReference>
<dbReference type="Proteomes" id="UP000718564">
    <property type="component" value="Unassembled WGS sequence"/>
</dbReference>
<dbReference type="InterPro" id="IPR049341">
    <property type="entry name" value="TRADD-like_N"/>
</dbReference>
<reference evidence="2 3" key="1">
    <citation type="submission" date="2018-06" db="EMBL/GenBank/DDBJ databases">
        <title>Comparative genomics of Brasilonema spp. strains.</title>
        <authorList>
            <person name="Alvarenga D.O."/>
            <person name="Fiore M.F."/>
            <person name="Varani A.M."/>
        </authorList>
    </citation>
    <scope>NUCLEOTIDE SEQUENCE [LARGE SCALE GENOMIC DNA]</scope>
    <source>
        <strain evidence="2 3">SPC951</strain>
    </source>
</reference>
<organism evidence="2 3">
    <name type="scientific">Brasilonema bromeliae SPC951</name>
    <dbReference type="NCBI Taxonomy" id="385972"/>
    <lineage>
        <taxon>Bacteria</taxon>
        <taxon>Bacillati</taxon>
        <taxon>Cyanobacteriota</taxon>
        <taxon>Cyanophyceae</taxon>
        <taxon>Nostocales</taxon>
        <taxon>Scytonemataceae</taxon>
        <taxon>Brasilonema</taxon>
        <taxon>Bromeliae group (in: Brasilonema)</taxon>
    </lineage>
</organism>
<feature type="non-terminal residue" evidence="2">
    <location>
        <position position="381"/>
    </location>
</feature>
<dbReference type="SUPFAM" id="SSF141571">
    <property type="entry name" value="Pentapeptide repeat-like"/>
    <property type="match status" value="1"/>
</dbReference>
<dbReference type="PANTHER" id="PTHR14136">
    <property type="entry name" value="BTB_POZ DOMAIN-CONTAINING PROTEIN KCTD9"/>
    <property type="match status" value="1"/>
</dbReference>
<dbReference type="Gene3D" id="2.160.20.80">
    <property type="entry name" value="E3 ubiquitin-protein ligase SopA"/>
    <property type="match status" value="2"/>
</dbReference>
<gene>
    <name evidence="2" type="ORF">DP116_27655</name>
</gene>